<name>Q2RW22_RHORT</name>
<organism evidence="2 3">
    <name type="scientific">Rhodospirillum rubrum (strain ATCC 11170 / ATH 1.1.1 / DSM 467 / LMG 4362 / NCIMB 8255 / S1)</name>
    <dbReference type="NCBI Taxonomy" id="269796"/>
    <lineage>
        <taxon>Bacteria</taxon>
        <taxon>Pseudomonadati</taxon>
        <taxon>Pseudomonadota</taxon>
        <taxon>Alphaproteobacteria</taxon>
        <taxon>Rhodospirillales</taxon>
        <taxon>Rhodospirillaceae</taxon>
        <taxon>Rhodospirillum</taxon>
    </lineage>
</organism>
<feature type="region of interest" description="Disordered" evidence="1">
    <location>
        <begin position="64"/>
        <end position="100"/>
    </location>
</feature>
<dbReference type="AlphaFoldDB" id="Q2RW22"/>
<protein>
    <submittedName>
        <fullName evidence="2">Uncharacterized protein</fullName>
    </submittedName>
</protein>
<dbReference type="HOGENOM" id="CLU_1320095_0_0_5"/>
<evidence type="ECO:0000313" key="2">
    <source>
        <dbReference type="EMBL" id="ABC21673.1"/>
    </source>
</evidence>
<dbReference type="EnsemblBacteria" id="ABC21673">
    <property type="protein sequence ID" value="ABC21673"/>
    <property type="gene ID" value="Rru_A0872"/>
</dbReference>
<feature type="compositionally biased region" description="Pro residues" evidence="1">
    <location>
        <begin position="69"/>
        <end position="81"/>
    </location>
</feature>
<dbReference type="KEGG" id="rru:Rru_A0872"/>
<dbReference type="PATRIC" id="fig|269796.9.peg.927"/>
<reference evidence="2 3" key="1">
    <citation type="journal article" date="2011" name="Stand. Genomic Sci.">
        <title>Complete genome sequence of Rhodospirillum rubrum type strain (S1).</title>
        <authorList>
            <person name="Munk A.C."/>
            <person name="Copeland A."/>
            <person name="Lucas S."/>
            <person name="Lapidus A."/>
            <person name="Del Rio T.G."/>
            <person name="Barry K."/>
            <person name="Detter J.C."/>
            <person name="Hammon N."/>
            <person name="Israni S."/>
            <person name="Pitluck S."/>
            <person name="Brettin T."/>
            <person name="Bruce D."/>
            <person name="Han C."/>
            <person name="Tapia R."/>
            <person name="Gilna P."/>
            <person name="Schmutz J."/>
            <person name="Larimer F."/>
            <person name="Land M."/>
            <person name="Kyrpides N.C."/>
            <person name="Mavromatis K."/>
            <person name="Richardson P."/>
            <person name="Rohde M."/>
            <person name="Goker M."/>
            <person name="Klenk H.P."/>
            <person name="Zhang Y."/>
            <person name="Roberts G.P."/>
            <person name="Reslewic S."/>
            <person name="Schwartz D.C."/>
        </authorList>
    </citation>
    <scope>NUCLEOTIDE SEQUENCE [LARGE SCALE GENOMIC DNA]</scope>
    <source>
        <strain evidence="3">ATCC 11170 / ATH 1.1.1 / DSM 467 / LMG 4362 / NCIMB 8255 / S1</strain>
    </source>
</reference>
<feature type="region of interest" description="Disordered" evidence="1">
    <location>
        <begin position="24"/>
        <end position="44"/>
    </location>
</feature>
<evidence type="ECO:0000256" key="1">
    <source>
        <dbReference type="SAM" id="MobiDB-lite"/>
    </source>
</evidence>
<evidence type="ECO:0000313" key="3">
    <source>
        <dbReference type="Proteomes" id="UP000001929"/>
    </source>
</evidence>
<dbReference type="Proteomes" id="UP000001929">
    <property type="component" value="Chromosome"/>
</dbReference>
<dbReference type="EMBL" id="CP000230">
    <property type="protein sequence ID" value="ABC21673.1"/>
    <property type="molecule type" value="Genomic_DNA"/>
</dbReference>
<gene>
    <name evidence="2" type="ordered locus">Rru_A0872</name>
</gene>
<keyword evidence="3" id="KW-1185">Reference proteome</keyword>
<sequence>MSRLVAFSTIAFLLLGGDLVEGQESQVKTTPSPTPGPAPALGGGGAFPVENGLIVLRANRLSKRGEAASPPPLGPLDPPPTRNASLSRRRAGDGLERASPTLSLAQPDQVIIRTIDPTGPLLPGGRGALQLWWEDSDPASENRARAAYGLSRGKVGAKDPDEGEETFFLDDWGLGRPATRVTISKTRSGRPCVTLGVPHPMDKACGRP</sequence>
<proteinExistence type="predicted"/>
<accession>Q2RW22</accession>
<dbReference type="STRING" id="269796.Rru_A0872"/>